<dbReference type="EMBL" id="CAJVPU010014294">
    <property type="protein sequence ID" value="CAG8638915.1"/>
    <property type="molecule type" value="Genomic_DNA"/>
</dbReference>
<keyword evidence="2" id="KW-1185">Reference proteome</keyword>
<organism evidence="1 2">
    <name type="scientific">Dentiscutata heterogama</name>
    <dbReference type="NCBI Taxonomy" id="1316150"/>
    <lineage>
        <taxon>Eukaryota</taxon>
        <taxon>Fungi</taxon>
        <taxon>Fungi incertae sedis</taxon>
        <taxon>Mucoromycota</taxon>
        <taxon>Glomeromycotina</taxon>
        <taxon>Glomeromycetes</taxon>
        <taxon>Diversisporales</taxon>
        <taxon>Gigasporaceae</taxon>
        <taxon>Dentiscutata</taxon>
    </lineage>
</organism>
<dbReference type="Proteomes" id="UP000789702">
    <property type="component" value="Unassembled WGS sequence"/>
</dbReference>
<sequence>MGLGYLSSQIPLQISSQTPLQVPSHGSLQISPQILSQIPSHISSQLPTNFLLQISNNFSAQLLNNFFSHLSNIPLQASANISLQISPNLPLQILPNISFYTISSQLLSNISPQSYFMLFSIFPNLQPLINNSISHKLSTTSLKPVPKLEEFLTKIDEAKNVNGKILAYLRKFQDYAIQVNRIYKLTDQQLELVGITKIG</sequence>
<proteinExistence type="predicted"/>
<protein>
    <submittedName>
        <fullName evidence="1">13647_t:CDS:1</fullName>
    </submittedName>
</protein>
<gene>
    <name evidence="1" type="ORF">DHETER_LOCUS8747</name>
</gene>
<accession>A0ACA9N6U7</accession>
<evidence type="ECO:0000313" key="1">
    <source>
        <dbReference type="EMBL" id="CAG8638915.1"/>
    </source>
</evidence>
<evidence type="ECO:0000313" key="2">
    <source>
        <dbReference type="Proteomes" id="UP000789702"/>
    </source>
</evidence>
<reference evidence="1" key="1">
    <citation type="submission" date="2021-06" db="EMBL/GenBank/DDBJ databases">
        <authorList>
            <person name="Kallberg Y."/>
            <person name="Tangrot J."/>
            <person name="Rosling A."/>
        </authorList>
    </citation>
    <scope>NUCLEOTIDE SEQUENCE</scope>
    <source>
        <strain evidence="1">IL203A</strain>
    </source>
</reference>
<comment type="caution">
    <text evidence="1">The sequence shown here is derived from an EMBL/GenBank/DDBJ whole genome shotgun (WGS) entry which is preliminary data.</text>
</comment>
<name>A0ACA9N6U7_9GLOM</name>